<evidence type="ECO:0000259" key="5">
    <source>
        <dbReference type="Pfam" id="PF02782"/>
    </source>
</evidence>
<dbReference type="InterPro" id="IPR018484">
    <property type="entry name" value="FGGY_N"/>
</dbReference>
<feature type="domain" description="Carbohydrate kinase FGGY C-terminal" evidence="5">
    <location>
        <begin position="281"/>
        <end position="490"/>
    </location>
</feature>
<dbReference type="Gene3D" id="1.20.58.2240">
    <property type="match status" value="1"/>
</dbReference>
<dbReference type="InterPro" id="IPR000577">
    <property type="entry name" value="Carb_kinase_FGGY"/>
</dbReference>
<dbReference type="Pfam" id="PF00370">
    <property type="entry name" value="FGGY_N"/>
    <property type="match status" value="1"/>
</dbReference>
<dbReference type="Proteomes" id="UP000598488">
    <property type="component" value="Unassembled WGS sequence"/>
</dbReference>
<dbReference type="PANTHER" id="PTHR43435:SF4">
    <property type="entry name" value="FGGY CARBOHYDRATE KINASE DOMAIN-CONTAINING PROTEIN"/>
    <property type="match status" value="1"/>
</dbReference>
<dbReference type="PANTHER" id="PTHR43435">
    <property type="entry name" value="RIBULOKINASE"/>
    <property type="match status" value="1"/>
</dbReference>
<comment type="caution">
    <text evidence="6">The sequence shown here is derived from an EMBL/GenBank/DDBJ whole genome shotgun (WGS) entry which is preliminary data.</text>
</comment>
<evidence type="ECO:0000313" key="6">
    <source>
        <dbReference type="EMBL" id="MBJ7552646.1"/>
    </source>
</evidence>
<proteinExistence type="inferred from homology"/>
<dbReference type="CDD" id="cd07782">
    <property type="entry name" value="ASKHA_NBD_FGGY_D-RBK"/>
    <property type="match status" value="1"/>
</dbReference>
<dbReference type="InterPro" id="IPR006003">
    <property type="entry name" value="FGGY_RbtK-like"/>
</dbReference>
<protein>
    <submittedName>
        <fullName evidence="6">FGGY-family carbohydrate kinase</fullName>
    </submittedName>
</protein>
<dbReference type="PIRSF" id="PIRSF000538">
    <property type="entry name" value="GlpK"/>
    <property type="match status" value="1"/>
</dbReference>
<evidence type="ECO:0000256" key="3">
    <source>
        <dbReference type="ARBA" id="ARBA00022777"/>
    </source>
</evidence>
<evidence type="ECO:0000256" key="2">
    <source>
        <dbReference type="ARBA" id="ARBA00022679"/>
    </source>
</evidence>
<name>A0ABS0ZG62_9GAMM</name>
<dbReference type="Pfam" id="PF02782">
    <property type="entry name" value="FGGY_C"/>
    <property type="match status" value="1"/>
</dbReference>
<dbReference type="Gene3D" id="3.30.420.40">
    <property type="match status" value="1"/>
</dbReference>
<reference evidence="6 7" key="1">
    <citation type="submission" date="2020-12" db="EMBL/GenBank/DDBJ databases">
        <title>Comparative genome analysis of fungal antagonists Marinomonas ostreistagni 398 and M. spartinae 468.</title>
        <authorList>
            <person name="Fields J.L."/>
            <person name="Mavrodi O.V."/>
            <person name="Biber P.D."/>
            <person name="Indest K.J."/>
            <person name="Mavrodi D.V."/>
        </authorList>
    </citation>
    <scope>NUCLEOTIDE SEQUENCE [LARGE SCALE GENOMIC DNA]</scope>
    <source>
        <strain evidence="6 7">USM7</strain>
    </source>
</reference>
<evidence type="ECO:0000313" key="7">
    <source>
        <dbReference type="Proteomes" id="UP000598488"/>
    </source>
</evidence>
<keyword evidence="2" id="KW-0808">Transferase</keyword>
<accession>A0ABS0ZG62</accession>
<dbReference type="GO" id="GO:0016301">
    <property type="term" value="F:kinase activity"/>
    <property type="evidence" value="ECO:0007669"/>
    <property type="project" value="UniProtKB-KW"/>
</dbReference>
<comment type="similarity">
    <text evidence="1">Belongs to the FGGY kinase family.</text>
</comment>
<keyword evidence="3 6" id="KW-0418">Kinase</keyword>
<dbReference type="NCBIfam" id="TIGR01315">
    <property type="entry name" value="5C_CHO_kinase"/>
    <property type="match status" value="1"/>
</dbReference>
<keyword evidence="7" id="KW-1185">Reference proteome</keyword>
<dbReference type="RefSeq" id="WP_199464185.1">
    <property type="nucleotide sequence ID" value="NZ_JAEMUH010000025.1"/>
</dbReference>
<evidence type="ECO:0000256" key="1">
    <source>
        <dbReference type="ARBA" id="ARBA00009156"/>
    </source>
</evidence>
<dbReference type="EMBL" id="JAEMUH010000025">
    <property type="protein sequence ID" value="MBJ7552646.1"/>
    <property type="molecule type" value="Genomic_DNA"/>
</dbReference>
<feature type="domain" description="Carbohydrate kinase FGGY N-terminal" evidence="4">
    <location>
        <begin position="5"/>
        <end position="264"/>
    </location>
</feature>
<sequence>MTEQYVIGVDVGTGSARAGVFDLKGRLIATAKQDIKMFTQQGEARYEQSSSDIWQSVCYSVRAAVEHAQIAPESIIGLSFDATCSLVVLDQDGQPLTVGEHQDHDRNVIVWMDQRAVQQAHFINETKHSVLDYVGGTISPEMETPKLLWLKQNLPDTYHRAGYFFDLTDFLTWKATHSFARSVCTVVCKWTYLAHENKWDESYFRTIGLDELVEDNFNKIGFQVVRPGTPLGNGLSQQAASELGLPEGTPVAAGLIDAHAGAVGSIGAVNSEGRADPVGSMAYVFGTSACTLTSSYEPKSVKGVWGPYFSAMLPEMWLNEAGQSAAGAAMDQLISMHPAYHSAQQRAEELGVSLTSWLSAQVKDQIQDLSDAIQLVGPLIVVPEFLGNRAPFADPNAKAVIAGLTMDKSVDSLLSLYVAGICGIAYGLRQIIEAQNQSGLNIKRIVISGGAGQDPLIRQLIADATGIEVVGPESREPVMLGSAMLAALAAKAFDSLPNAMTSMSRFAEVYSPNFEVVSLHESKFRAFEKLQSVAREVAC</sequence>
<dbReference type="InterPro" id="IPR018485">
    <property type="entry name" value="FGGY_C"/>
</dbReference>
<gene>
    <name evidence="6" type="ORF">JHD44_18405</name>
</gene>
<dbReference type="SUPFAM" id="SSF53067">
    <property type="entry name" value="Actin-like ATPase domain"/>
    <property type="match status" value="2"/>
</dbReference>
<evidence type="ECO:0000259" key="4">
    <source>
        <dbReference type="Pfam" id="PF00370"/>
    </source>
</evidence>
<dbReference type="InterPro" id="IPR043129">
    <property type="entry name" value="ATPase_NBD"/>
</dbReference>
<organism evidence="6 7">
    <name type="scientific">Marinomonas ostreistagni</name>
    <dbReference type="NCBI Taxonomy" id="359209"/>
    <lineage>
        <taxon>Bacteria</taxon>
        <taxon>Pseudomonadati</taxon>
        <taxon>Pseudomonadota</taxon>
        <taxon>Gammaproteobacteria</taxon>
        <taxon>Oceanospirillales</taxon>
        <taxon>Oceanospirillaceae</taxon>
        <taxon>Marinomonas</taxon>
    </lineage>
</organism>